<accession>A0A673I9N3</accession>
<evidence type="ECO:0000259" key="6">
    <source>
        <dbReference type="PROSITE" id="PS50209"/>
    </source>
</evidence>
<dbReference type="InterPro" id="IPR001315">
    <property type="entry name" value="CARD"/>
</dbReference>
<evidence type="ECO:0000256" key="5">
    <source>
        <dbReference type="ARBA" id="ARBA00023198"/>
    </source>
</evidence>
<dbReference type="AlphaFoldDB" id="A0A673I9N3"/>
<comment type="subcellular location">
    <subcellularLocation>
        <location evidence="1">Cytoplasm</location>
        <location evidence="1">Cytosol</location>
    </subcellularLocation>
</comment>
<dbReference type="Ensembl" id="ENSSRHT00000036852.1">
    <property type="protein sequence ID" value="ENSSRHP00000035803.1"/>
    <property type="gene ID" value="ENSSRHG00000018394.1"/>
</dbReference>
<dbReference type="GO" id="GO:0006954">
    <property type="term" value="P:inflammatory response"/>
    <property type="evidence" value="ECO:0007669"/>
    <property type="project" value="UniProtKB-KW"/>
</dbReference>
<dbReference type="Proteomes" id="UP000472270">
    <property type="component" value="Unassembled WGS sequence"/>
</dbReference>
<dbReference type="Gene3D" id="1.10.533.10">
    <property type="entry name" value="Death Domain, Fas"/>
    <property type="match status" value="1"/>
</dbReference>
<dbReference type="GO" id="GO:0005829">
    <property type="term" value="C:cytosol"/>
    <property type="evidence" value="ECO:0007669"/>
    <property type="project" value="UniProtKB-SubCell"/>
</dbReference>
<evidence type="ECO:0000256" key="4">
    <source>
        <dbReference type="ARBA" id="ARBA00022859"/>
    </source>
</evidence>
<dbReference type="Pfam" id="PF00619">
    <property type="entry name" value="CARD"/>
    <property type="match status" value="1"/>
</dbReference>
<organism evidence="7 8">
    <name type="scientific">Sinocyclocheilus rhinocerous</name>
    <dbReference type="NCBI Taxonomy" id="307959"/>
    <lineage>
        <taxon>Eukaryota</taxon>
        <taxon>Metazoa</taxon>
        <taxon>Chordata</taxon>
        <taxon>Craniata</taxon>
        <taxon>Vertebrata</taxon>
        <taxon>Euteleostomi</taxon>
        <taxon>Actinopterygii</taxon>
        <taxon>Neopterygii</taxon>
        <taxon>Teleostei</taxon>
        <taxon>Ostariophysi</taxon>
        <taxon>Cypriniformes</taxon>
        <taxon>Cyprinidae</taxon>
        <taxon>Cyprininae</taxon>
        <taxon>Sinocyclocheilus</taxon>
    </lineage>
</organism>
<evidence type="ECO:0000313" key="7">
    <source>
        <dbReference type="Ensembl" id="ENSSRHP00000035803.1"/>
    </source>
</evidence>
<name>A0A673I9N3_9TELE</name>
<keyword evidence="2" id="KW-0963">Cytoplasm</keyword>
<dbReference type="PANTHER" id="PTHR46985">
    <property type="entry name" value="NACHT, LRR AND PYD DOMAINS-CONTAINING PROTEIN 1"/>
    <property type="match status" value="1"/>
</dbReference>
<keyword evidence="3" id="KW-0399">Innate immunity</keyword>
<evidence type="ECO:0000256" key="3">
    <source>
        <dbReference type="ARBA" id="ARBA00022588"/>
    </source>
</evidence>
<sequence length="183" mass="21492">THEGMSEFRVSTVPGRYECIRTRMRWVCDCEVTFQNTVPNFFKVKMHLENDLEMTLIRDEDNCLDCNIAWTATIEKDELDKINTKKDEQRLLLNSDKDKAAFFDNNFADLIQRVINVKTVADQLLQQGIIHEEQYSQITHDNLTSADSMRKICEIIRKHSVTEKAKLITILRDEKLYDFRTSV</sequence>
<dbReference type="GO" id="GO:0042981">
    <property type="term" value="P:regulation of apoptotic process"/>
    <property type="evidence" value="ECO:0007669"/>
    <property type="project" value="InterPro"/>
</dbReference>
<reference evidence="7" key="1">
    <citation type="submission" date="2025-08" db="UniProtKB">
        <authorList>
            <consortium name="Ensembl"/>
        </authorList>
    </citation>
    <scope>IDENTIFICATION</scope>
</reference>
<dbReference type="InterPro" id="IPR011029">
    <property type="entry name" value="DEATH-like_dom_sf"/>
</dbReference>
<evidence type="ECO:0000256" key="1">
    <source>
        <dbReference type="ARBA" id="ARBA00004514"/>
    </source>
</evidence>
<protein>
    <recommendedName>
        <fullName evidence="6">CARD domain-containing protein</fullName>
    </recommendedName>
</protein>
<dbReference type="PROSITE" id="PS50209">
    <property type="entry name" value="CARD"/>
    <property type="match status" value="1"/>
</dbReference>
<feature type="domain" description="CARD" evidence="6">
    <location>
        <begin position="95"/>
        <end position="158"/>
    </location>
</feature>
<dbReference type="InterPro" id="IPR051249">
    <property type="entry name" value="NLRP_Inflammasome"/>
</dbReference>
<dbReference type="GO" id="GO:0045087">
    <property type="term" value="P:innate immune response"/>
    <property type="evidence" value="ECO:0007669"/>
    <property type="project" value="UniProtKB-KW"/>
</dbReference>
<evidence type="ECO:0000256" key="2">
    <source>
        <dbReference type="ARBA" id="ARBA00022490"/>
    </source>
</evidence>
<keyword evidence="8" id="KW-1185">Reference proteome</keyword>
<keyword evidence="5" id="KW-0395">Inflammatory response</keyword>
<proteinExistence type="predicted"/>
<dbReference type="SUPFAM" id="SSF47986">
    <property type="entry name" value="DEATH domain"/>
    <property type="match status" value="1"/>
</dbReference>
<evidence type="ECO:0000313" key="8">
    <source>
        <dbReference type="Proteomes" id="UP000472270"/>
    </source>
</evidence>
<dbReference type="PANTHER" id="PTHR46985:SF2">
    <property type="entry name" value="APOPTOSIS-ASSOCIATED SPECK-LIKE PROTEIN CONTAINING A CARD"/>
    <property type="match status" value="1"/>
</dbReference>
<keyword evidence="4" id="KW-0391">Immunity</keyword>
<reference evidence="7" key="2">
    <citation type="submission" date="2025-09" db="UniProtKB">
        <authorList>
            <consortium name="Ensembl"/>
        </authorList>
    </citation>
    <scope>IDENTIFICATION</scope>
</reference>